<dbReference type="AlphaFoldDB" id="A0A317V9D8"/>
<dbReference type="Gene3D" id="1.20.1280.50">
    <property type="match status" value="1"/>
</dbReference>
<reference evidence="1 2" key="1">
    <citation type="submission" date="2016-12" db="EMBL/GenBank/DDBJ databases">
        <title>The genomes of Aspergillus section Nigri reveals drivers in fungal speciation.</title>
        <authorList>
            <consortium name="DOE Joint Genome Institute"/>
            <person name="Vesth T.C."/>
            <person name="Nybo J."/>
            <person name="Theobald S."/>
            <person name="Brandl J."/>
            <person name="Frisvad J.C."/>
            <person name="Nielsen K.F."/>
            <person name="Lyhne E.K."/>
            <person name="Kogle M.E."/>
            <person name="Kuo A."/>
            <person name="Riley R."/>
            <person name="Clum A."/>
            <person name="Nolan M."/>
            <person name="Lipzen A."/>
            <person name="Salamov A."/>
            <person name="Henrissat B."/>
            <person name="Wiebenga A."/>
            <person name="De Vries R.P."/>
            <person name="Grigoriev I.V."/>
            <person name="Mortensen U.H."/>
            <person name="Andersen M.R."/>
            <person name="Baker S.E."/>
        </authorList>
    </citation>
    <scope>NUCLEOTIDE SEQUENCE [LARGE SCALE GENOMIC DNA]</scope>
    <source>
        <strain evidence="1 2">CBS 117.55</strain>
    </source>
</reference>
<gene>
    <name evidence="1" type="ORF">BO70DRAFT_432662</name>
</gene>
<keyword evidence="2" id="KW-1185">Reference proteome</keyword>
<proteinExistence type="predicted"/>
<evidence type="ECO:0008006" key="3">
    <source>
        <dbReference type="Google" id="ProtNLM"/>
    </source>
</evidence>
<dbReference type="EMBL" id="MSFL01000035">
    <property type="protein sequence ID" value="PWY68610.1"/>
    <property type="molecule type" value="Genomic_DNA"/>
</dbReference>
<dbReference type="SUPFAM" id="SSF81383">
    <property type="entry name" value="F-box domain"/>
    <property type="match status" value="1"/>
</dbReference>
<evidence type="ECO:0000313" key="2">
    <source>
        <dbReference type="Proteomes" id="UP000247233"/>
    </source>
</evidence>
<sequence>MDPEKPCQVFYIREILEMILLKVGMRTLLNSGQRVCRYWRELIQNSSRLQVVLFFKPSTRSLRPGRIPVLNPLINKTHFGTYFGRQSRLTEEDIIHMRPEASWKRMLIRQPPTSSVGICEFQSADPFDSMLSKVQLVPMDDVLRLGHLDLFIPPPGDLEAPDATLPTLSDYA</sequence>
<organism evidence="1 2">
    <name type="scientific">Aspergillus heteromorphus CBS 117.55</name>
    <dbReference type="NCBI Taxonomy" id="1448321"/>
    <lineage>
        <taxon>Eukaryota</taxon>
        <taxon>Fungi</taxon>
        <taxon>Dikarya</taxon>
        <taxon>Ascomycota</taxon>
        <taxon>Pezizomycotina</taxon>
        <taxon>Eurotiomycetes</taxon>
        <taxon>Eurotiomycetidae</taxon>
        <taxon>Eurotiales</taxon>
        <taxon>Aspergillaceae</taxon>
        <taxon>Aspergillus</taxon>
        <taxon>Aspergillus subgen. Circumdati</taxon>
    </lineage>
</organism>
<dbReference type="Proteomes" id="UP000247233">
    <property type="component" value="Unassembled WGS sequence"/>
</dbReference>
<comment type="caution">
    <text evidence="1">The sequence shown here is derived from an EMBL/GenBank/DDBJ whole genome shotgun (WGS) entry which is preliminary data.</text>
</comment>
<dbReference type="VEuPathDB" id="FungiDB:BO70DRAFT_432662"/>
<evidence type="ECO:0000313" key="1">
    <source>
        <dbReference type="EMBL" id="PWY68610.1"/>
    </source>
</evidence>
<dbReference type="STRING" id="1448321.A0A317V9D8"/>
<accession>A0A317V9D8</accession>
<dbReference type="RefSeq" id="XP_025395320.1">
    <property type="nucleotide sequence ID" value="XM_025548344.1"/>
</dbReference>
<dbReference type="InterPro" id="IPR036047">
    <property type="entry name" value="F-box-like_dom_sf"/>
</dbReference>
<dbReference type="GeneID" id="37070581"/>
<protein>
    <recommendedName>
        <fullName evidence="3">F-box domain-containing protein</fullName>
    </recommendedName>
</protein>
<dbReference type="OrthoDB" id="3800738at2759"/>
<name>A0A317V9D8_9EURO</name>